<dbReference type="InterPro" id="IPR014509">
    <property type="entry name" value="YjdF-like"/>
</dbReference>
<reference evidence="2" key="1">
    <citation type="submission" date="2016-10" db="EMBL/GenBank/DDBJ databases">
        <authorList>
            <person name="Varghese N."/>
            <person name="Submissions S."/>
        </authorList>
    </citation>
    <scope>NUCLEOTIDE SEQUENCE [LARGE SCALE GENOMIC DNA]</scope>
    <source>
        <strain evidence="2">DSM 22427</strain>
    </source>
</reference>
<keyword evidence="2" id="KW-1185">Reference proteome</keyword>
<evidence type="ECO:0000313" key="1">
    <source>
        <dbReference type="EMBL" id="SFS95738.1"/>
    </source>
</evidence>
<evidence type="ECO:0000313" key="2">
    <source>
        <dbReference type="Proteomes" id="UP000199199"/>
    </source>
</evidence>
<protein>
    <recommendedName>
        <fullName evidence="3">DUF2238 domain-containing protein</fullName>
    </recommendedName>
</protein>
<proteinExistence type="predicted"/>
<dbReference type="EMBL" id="FOZS01000004">
    <property type="protein sequence ID" value="SFS95738.1"/>
    <property type="molecule type" value="Genomic_DNA"/>
</dbReference>
<dbReference type="Pfam" id="PF09997">
    <property type="entry name" value="DUF2238"/>
    <property type="match status" value="1"/>
</dbReference>
<name>A0A1I6U2Y6_9EURY</name>
<accession>A0A1I6U2Y6</accession>
<evidence type="ECO:0008006" key="3">
    <source>
        <dbReference type="Google" id="ProtNLM"/>
    </source>
</evidence>
<dbReference type="OrthoDB" id="313603at2157"/>
<gene>
    <name evidence="1" type="ORF">SAMN04488556_3501</name>
</gene>
<organism evidence="1 2">
    <name type="scientific">Halostagnicola kamekurae</name>
    <dbReference type="NCBI Taxonomy" id="619731"/>
    <lineage>
        <taxon>Archaea</taxon>
        <taxon>Methanobacteriati</taxon>
        <taxon>Methanobacteriota</taxon>
        <taxon>Stenosarchaea group</taxon>
        <taxon>Halobacteria</taxon>
        <taxon>Halobacteriales</taxon>
        <taxon>Natrialbaceae</taxon>
        <taxon>Halostagnicola</taxon>
    </lineage>
</organism>
<sequence>MGNVLGRSMERGIRYALVSVLIAGVRRRNPGAVVNAAVAAIGTYLPDVVERVFDVELRPWQRLYVDTAMITHAVGMLGPYDEVWWWDHLTHTHSATILGGAVFAISRRRGSDPRPRVIAAVAALGLLWELLEYAIHVVARRAGVEPILVTYGAKDTALDLIFDLVGAFLVLAFGDRILGDLSAET</sequence>
<dbReference type="Proteomes" id="UP000199199">
    <property type="component" value="Unassembled WGS sequence"/>
</dbReference>
<dbReference type="RefSeq" id="WP_092906469.1">
    <property type="nucleotide sequence ID" value="NZ_FOZS01000004.1"/>
</dbReference>
<dbReference type="AlphaFoldDB" id="A0A1I6U2Y6"/>